<dbReference type="Gene3D" id="3.40.50.720">
    <property type="entry name" value="NAD(P)-binding Rossmann-like Domain"/>
    <property type="match status" value="1"/>
</dbReference>
<evidence type="ECO:0000256" key="2">
    <source>
        <dbReference type="ARBA" id="ARBA00023002"/>
    </source>
</evidence>
<dbReference type="PANTHER" id="PTHR43115:SF4">
    <property type="entry name" value="DEHYDROGENASE_REDUCTASE SDR FAMILY MEMBER 11"/>
    <property type="match status" value="1"/>
</dbReference>
<evidence type="ECO:0000313" key="4">
    <source>
        <dbReference type="EMBL" id="KAF2902137.1"/>
    </source>
</evidence>
<dbReference type="AlphaFoldDB" id="A0A8K0DFG6"/>
<evidence type="ECO:0000256" key="1">
    <source>
        <dbReference type="ARBA" id="ARBA00006484"/>
    </source>
</evidence>
<dbReference type="SUPFAM" id="SSF51735">
    <property type="entry name" value="NAD(P)-binding Rossmann-fold domains"/>
    <property type="match status" value="1"/>
</dbReference>
<comment type="similarity">
    <text evidence="1 3">Belongs to the short-chain dehydrogenases/reductases (SDR) family.</text>
</comment>
<dbReference type="PANTHER" id="PTHR43115">
    <property type="entry name" value="DEHYDROGENASE/REDUCTASE SDR FAMILY MEMBER 11"/>
    <property type="match status" value="1"/>
</dbReference>
<name>A0A8K0DFG6_IGNLU</name>
<dbReference type="PROSITE" id="PS00061">
    <property type="entry name" value="ADH_SHORT"/>
    <property type="match status" value="1"/>
</dbReference>
<dbReference type="InterPro" id="IPR002347">
    <property type="entry name" value="SDR_fam"/>
</dbReference>
<dbReference type="InterPro" id="IPR020904">
    <property type="entry name" value="Sc_DH/Rdtase_CS"/>
</dbReference>
<evidence type="ECO:0008006" key="6">
    <source>
        <dbReference type="Google" id="ProtNLM"/>
    </source>
</evidence>
<comment type="caution">
    <text evidence="4">The sequence shown here is derived from an EMBL/GenBank/DDBJ whole genome shotgun (WGS) entry which is preliminary data.</text>
</comment>
<keyword evidence="5" id="KW-1185">Reference proteome</keyword>
<organism evidence="4 5">
    <name type="scientific">Ignelater luminosus</name>
    <name type="common">Cucubano</name>
    <name type="synonym">Pyrophorus luminosus</name>
    <dbReference type="NCBI Taxonomy" id="2038154"/>
    <lineage>
        <taxon>Eukaryota</taxon>
        <taxon>Metazoa</taxon>
        <taxon>Ecdysozoa</taxon>
        <taxon>Arthropoda</taxon>
        <taxon>Hexapoda</taxon>
        <taxon>Insecta</taxon>
        <taxon>Pterygota</taxon>
        <taxon>Neoptera</taxon>
        <taxon>Endopterygota</taxon>
        <taxon>Coleoptera</taxon>
        <taxon>Polyphaga</taxon>
        <taxon>Elateriformia</taxon>
        <taxon>Elateroidea</taxon>
        <taxon>Elateridae</taxon>
        <taxon>Agrypninae</taxon>
        <taxon>Pyrophorini</taxon>
        <taxon>Ignelater</taxon>
    </lineage>
</organism>
<keyword evidence="2" id="KW-0560">Oxidoreductase</keyword>
<accession>A0A8K0DFG6</accession>
<dbReference type="FunFam" id="3.40.50.720:FF:000047">
    <property type="entry name" value="NADP-dependent L-serine/L-allo-threonine dehydrogenase"/>
    <property type="match status" value="1"/>
</dbReference>
<protein>
    <recommendedName>
        <fullName evidence="6">Farnesol dehydrogenase-like</fullName>
    </recommendedName>
</protein>
<dbReference type="OrthoDB" id="1933717at2759"/>
<evidence type="ECO:0000313" key="5">
    <source>
        <dbReference type="Proteomes" id="UP000801492"/>
    </source>
</evidence>
<gene>
    <name evidence="4" type="ORF">ILUMI_04045</name>
</gene>
<sequence length="261" mass="28185">MVISMERWKRKVAVVTGASSGIGAAIVGQLVESGLKVVGLARSRTKLEELSTKLENKNGKFYAFRTDITKEEDIVNAFEWIKKNLGPVHILVNSAGILRYDTLVDGNTNFWKEVLETNVLGLCIATREAVKDMKANNVNGHIVHINSISGHKVTNVPTINVYAASKHAVTALTETLRQELDSIGSKIKISSISPGCVDTGIFEATAKGSGLPGIPAERAAMLNKIPKLQARDVADGVLYVLATPPHVQVHELTIKPLGELM</sequence>
<reference evidence="4" key="1">
    <citation type="submission" date="2019-08" db="EMBL/GenBank/DDBJ databases">
        <title>The genome of the North American firefly Photinus pyralis.</title>
        <authorList>
            <consortium name="Photinus pyralis genome working group"/>
            <person name="Fallon T.R."/>
            <person name="Sander Lower S.E."/>
            <person name="Weng J.-K."/>
        </authorList>
    </citation>
    <scope>NUCLEOTIDE SEQUENCE</scope>
    <source>
        <strain evidence="4">TRF0915ILg1</strain>
        <tissue evidence="4">Whole body</tissue>
    </source>
</reference>
<dbReference type="PRINTS" id="PR00080">
    <property type="entry name" value="SDRFAMILY"/>
</dbReference>
<dbReference type="PRINTS" id="PR00081">
    <property type="entry name" value="GDHRDH"/>
</dbReference>
<proteinExistence type="inferred from homology"/>
<dbReference type="Proteomes" id="UP000801492">
    <property type="component" value="Unassembled WGS sequence"/>
</dbReference>
<dbReference type="EMBL" id="VTPC01001386">
    <property type="protein sequence ID" value="KAF2902137.1"/>
    <property type="molecule type" value="Genomic_DNA"/>
</dbReference>
<dbReference type="Pfam" id="PF00106">
    <property type="entry name" value="adh_short"/>
    <property type="match status" value="1"/>
</dbReference>
<dbReference type="GO" id="GO:0016616">
    <property type="term" value="F:oxidoreductase activity, acting on the CH-OH group of donors, NAD or NADP as acceptor"/>
    <property type="evidence" value="ECO:0007669"/>
    <property type="project" value="UniProtKB-ARBA"/>
</dbReference>
<evidence type="ECO:0000256" key="3">
    <source>
        <dbReference type="RuleBase" id="RU000363"/>
    </source>
</evidence>
<dbReference type="InterPro" id="IPR036291">
    <property type="entry name" value="NAD(P)-bd_dom_sf"/>
</dbReference>